<evidence type="ECO:0000313" key="4">
    <source>
        <dbReference type="Proteomes" id="UP000594261"/>
    </source>
</evidence>
<accession>A0A7N2LBE2</accession>
<comment type="function">
    <text evidence="2">Functions as a two-component phosphorelay mediators between cytokinin sensor histidine kinases and response regulators (B-type ARRs). Plays an important role in propagating cytokinin signal transduction.</text>
</comment>
<dbReference type="InterPro" id="IPR036641">
    <property type="entry name" value="HPT_dom_sf"/>
</dbReference>
<dbReference type="EnsemblPlants" id="QL03p066929:mrna">
    <property type="protein sequence ID" value="QL03p066929:mrna"/>
    <property type="gene ID" value="QL03p066929"/>
</dbReference>
<dbReference type="RefSeq" id="XP_030956413.1">
    <property type="nucleotide sequence ID" value="XM_031100553.1"/>
</dbReference>
<dbReference type="InterPro" id="IPR045871">
    <property type="entry name" value="AHP1-5/YPD1"/>
</dbReference>
<dbReference type="GO" id="GO:0043424">
    <property type="term" value="F:protein histidine kinase binding"/>
    <property type="evidence" value="ECO:0007669"/>
    <property type="project" value="UniProtKB-UniRule"/>
</dbReference>
<comment type="domain">
    <text evidence="2">Histidine-containing phosphotransfer domain (HPt) contains an active histidine that mediates the phosphotransfer.</text>
</comment>
<sequence length="162" mass="17994">MASSSLQQQIASMRQSFFDEGIINRDRFIQLENMPNSDFVNIAIKAYFKDSPKAINDIENALEANPLNVTELDGCLQIFKDGSDCIGASKVITEINKIKFCCYDNDMERSRVALAMMQLEYITLKSKLEAYLELLRQAAPASTPIFLSNTNPPGQGSANGND</sequence>
<keyword evidence="1 2" id="KW-0902">Two-component regulatory system</keyword>
<dbReference type="SUPFAM" id="SSF47226">
    <property type="entry name" value="Histidine-containing phosphotransfer domain, HPT domain"/>
    <property type="match status" value="1"/>
</dbReference>
<reference evidence="3" key="2">
    <citation type="submission" date="2021-01" db="UniProtKB">
        <authorList>
            <consortium name="EnsemblPlants"/>
        </authorList>
    </citation>
    <scope>IDENTIFICATION</scope>
</reference>
<comment type="subcellular location">
    <subcellularLocation>
        <location evidence="2">Cytoplasm</location>
        <location evidence="2">Cytosol</location>
    </subcellularLocation>
    <subcellularLocation>
        <location evidence="2">Nucleus</location>
    </subcellularLocation>
</comment>
<evidence type="ECO:0000256" key="2">
    <source>
        <dbReference type="RuleBase" id="RU369004"/>
    </source>
</evidence>
<keyword evidence="4" id="KW-1185">Reference proteome</keyword>
<dbReference type="Gene3D" id="1.20.120.160">
    <property type="entry name" value="HPT domain"/>
    <property type="match status" value="1"/>
</dbReference>
<dbReference type="GO" id="GO:0009927">
    <property type="term" value="F:histidine phosphotransfer kinase activity"/>
    <property type="evidence" value="ECO:0007669"/>
    <property type="project" value="UniProtKB-UniRule"/>
</dbReference>
<dbReference type="GO" id="GO:0000160">
    <property type="term" value="P:phosphorelay signal transduction system"/>
    <property type="evidence" value="ECO:0007669"/>
    <property type="project" value="UniProtKB-UniRule"/>
</dbReference>
<dbReference type="GO" id="GO:0005634">
    <property type="term" value="C:nucleus"/>
    <property type="evidence" value="ECO:0007669"/>
    <property type="project" value="UniProtKB-SubCell"/>
</dbReference>
<dbReference type="GO" id="GO:0009736">
    <property type="term" value="P:cytokinin-activated signaling pathway"/>
    <property type="evidence" value="ECO:0007669"/>
    <property type="project" value="UniProtKB-KW"/>
</dbReference>
<dbReference type="GO" id="GO:0005829">
    <property type="term" value="C:cytosol"/>
    <property type="evidence" value="ECO:0007669"/>
    <property type="project" value="UniProtKB-SubCell"/>
</dbReference>
<evidence type="ECO:0000256" key="1">
    <source>
        <dbReference type="ARBA" id="ARBA00023012"/>
    </source>
</evidence>
<dbReference type="PANTHER" id="PTHR28242">
    <property type="entry name" value="PHOSPHORELAY INTERMEDIATE PROTEIN YPD1"/>
    <property type="match status" value="1"/>
</dbReference>
<dbReference type="PANTHER" id="PTHR28242:SF41">
    <property type="entry name" value="HISTIDINE CONTAINING PHOSPHOTRANSFER PROTEIN"/>
    <property type="match status" value="1"/>
</dbReference>
<dbReference type="AlphaFoldDB" id="A0A7N2LBE2"/>
<gene>
    <name evidence="3" type="primary">LOC115978707</name>
</gene>
<dbReference type="InParanoid" id="A0A7N2LBE2"/>
<protein>
    <recommendedName>
        <fullName evidence="2">Histidine-containing phosphotransfer protein</fullName>
    </recommendedName>
</protein>
<dbReference type="GeneID" id="115978707"/>
<name>A0A7N2LBE2_QUELO</name>
<dbReference type="Proteomes" id="UP000594261">
    <property type="component" value="Chromosome 3"/>
</dbReference>
<keyword evidence="2" id="KW-0932">Cytokinin signaling pathway</keyword>
<dbReference type="KEGG" id="qlo:115978707"/>
<organism evidence="3 4">
    <name type="scientific">Quercus lobata</name>
    <name type="common">Valley oak</name>
    <dbReference type="NCBI Taxonomy" id="97700"/>
    <lineage>
        <taxon>Eukaryota</taxon>
        <taxon>Viridiplantae</taxon>
        <taxon>Streptophyta</taxon>
        <taxon>Embryophyta</taxon>
        <taxon>Tracheophyta</taxon>
        <taxon>Spermatophyta</taxon>
        <taxon>Magnoliopsida</taxon>
        <taxon>eudicotyledons</taxon>
        <taxon>Gunneridae</taxon>
        <taxon>Pentapetalae</taxon>
        <taxon>rosids</taxon>
        <taxon>fabids</taxon>
        <taxon>Fagales</taxon>
        <taxon>Fagaceae</taxon>
        <taxon>Quercus</taxon>
    </lineage>
</organism>
<dbReference type="Gramene" id="QL03p066929:mrna">
    <property type="protein sequence ID" value="QL03p066929:mrna"/>
    <property type="gene ID" value="QL03p066929"/>
</dbReference>
<dbReference type="EMBL" id="LRBV02000003">
    <property type="status" value="NOT_ANNOTATED_CDS"/>
    <property type="molecule type" value="Genomic_DNA"/>
</dbReference>
<proteinExistence type="predicted"/>
<evidence type="ECO:0000313" key="3">
    <source>
        <dbReference type="EnsemblPlants" id="QL03p066929:mrna"/>
    </source>
</evidence>
<dbReference type="OrthoDB" id="1673781at2759"/>
<reference evidence="3 4" key="1">
    <citation type="journal article" date="2016" name="G3 (Bethesda)">
        <title>First Draft Assembly and Annotation of the Genome of a California Endemic Oak Quercus lobata Nee (Fagaceae).</title>
        <authorList>
            <person name="Sork V.L."/>
            <person name="Fitz-Gibbon S.T."/>
            <person name="Puiu D."/>
            <person name="Crepeau M."/>
            <person name="Gugger P.F."/>
            <person name="Sherman R."/>
            <person name="Stevens K."/>
            <person name="Langley C.H."/>
            <person name="Pellegrini M."/>
            <person name="Salzberg S.L."/>
        </authorList>
    </citation>
    <scope>NUCLEOTIDE SEQUENCE [LARGE SCALE GENOMIC DNA]</scope>
    <source>
        <strain evidence="3 4">cv. SW786</strain>
    </source>
</reference>